<dbReference type="InterPro" id="IPR004789">
    <property type="entry name" value="Acetalactate_synth_ssu"/>
</dbReference>
<dbReference type="FunFam" id="3.30.70.260:FF:000001">
    <property type="entry name" value="Acetolactate synthase, small subunit"/>
    <property type="match status" value="1"/>
</dbReference>
<dbReference type="Pfam" id="PF10369">
    <property type="entry name" value="ALS_ss_C"/>
    <property type="match status" value="1"/>
</dbReference>
<gene>
    <name evidence="7" type="ORF">FWILDA_LOCUS4166</name>
</gene>
<evidence type="ECO:0000256" key="3">
    <source>
        <dbReference type="ARBA" id="ARBA00006341"/>
    </source>
</evidence>
<evidence type="ECO:0000313" key="8">
    <source>
        <dbReference type="Proteomes" id="UP001153678"/>
    </source>
</evidence>
<keyword evidence="4" id="KW-0028">Amino-acid biosynthesis</keyword>
<dbReference type="InterPro" id="IPR027271">
    <property type="entry name" value="Acetolactate_synth/TF_NikR_C"/>
</dbReference>
<proteinExistence type="inferred from homology"/>
<dbReference type="PANTHER" id="PTHR31242">
    <property type="entry name" value="ACETOLACTATE SYNTHASE SMALL SUBUNIT, MITOCHONDRIAL"/>
    <property type="match status" value="1"/>
</dbReference>
<dbReference type="InterPro" id="IPR045865">
    <property type="entry name" value="ACT-like_dom_sf"/>
</dbReference>
<comment type="pathway">
    <text evidence="2">Amino-acid biosynthesis; L-valine biosynthesis; L-valine from pyruvate: step 1/4.</text>
</comment>
<name>A0A9W4SIC9_9GLOM</name>
<dbReference type="GO" id="GO:1990610">
    <property type="term" value="F:acetolactate synthase regulator activity"/>
    <property type="evidence" value="ECO:0007669"/>
    <property type="project" value="InterPro"/>
</dbReference>
<evidence type="ECO:0000313" key="7">
    <source>
        <dbReference type="EMBL" id="CAI2169613.1"/>
    </source>
</evidence>
<evidence type="ECO:0000259" key="6">
    <source>
        <dbReference type="PROSITE" id="PS51671"/>
    </source>
</evidence>
<dbReference type="AlphaFoldDB" id="A0A9W4SIC9"/>
<comment type="similarity">
    <text evidence="3">Belongs to the acetolactate synthase small subunit family.</text>
</comment>
<dbReference type="GO" id="GO:0005948">
    <property type="term" value="C:acetolactate synthase complex"/>
    <property type="evidence" value="ECO:0007669"/>
    <property type="project" value="TreeGrafter"/>
</dbReference>
<dbReference type="CDD" id="cd04878">
    <property type="entry name" value="ACT_AHAS"/>
    <property type="match status" value="1"/>
</dbReference>
<dbReference type="Proteomes" id="UP001153678">
    <property type="component" value="Unassembled WGS sequence"/>
</dbReference>
<feature type="domain" description="ACT" evidence="6">
    <location>
        <begin position="70"/>
        <end position="147"/>
    </location>
</feature>
<keyword evidence="5" id="KW-0100">Branched-chain amino acid biosynthesis</keyword>
<dbReference type="InterPro" id="IPR002912">
    <property type="entry name" value="ACT_dom"/>
</dbReference>
<dbReference type="OrthoDB" id="2013116at2759"/>
<dbReference type="Gene3D" id="3.30.70.260">
    <property type="match status" value="1"/>
</dbReference>
<dbReference type="InterPro" id="IPR054480">
    <property type="entry name" value="AHAS_small-like_ACT"/>
</dbReference>
<organism evidence="7 8">
    <name type="scientific">Funneliformis geosporum</name>
    <dbReference type="NCBI Taxonomy" id="1117311"/>
    <lineage>
        <taxon>Eukaryota</taxon>
        <taxon>Fungi</taxon>
        <taxon>Fungi incertae sedis</taxon>
        <taxon>Mucoromycota</taxon>
        <taxon>Glomeromycotina</taxon>
        <taxon>Glomeromycetes</taxon>
        <taxon>Glomerales</taxon>
        <taxon>Glomeraceae</taxon>
        <taxon>Funneliformis</taxon>
    </lineage>
</organism>
<dbReference type="PROSITE" id="PS51671">
    <property type="entry name" value="ACT"/>
    <property type="match status" value="1"/>
</dbReference>
<accession>A0A9W4SIC9</accession>
<dbReference type="InterPro" id="IPR019455">
    <property type="entry name" value="Acetolactate_synth_ssu_C"/>
</dbReference>
<dbReference type="Gene3D" id="3.30.70.1150">
    <property type="entry name" value="ACT-like. Chain A, domain 2"/>
    <property type="match status" value="1"/>
</dbReference>
<dbReference type="InterPro" id="IPR053050">
    <property type="entry name" value="ALS_regulatory_subunit"/>
</dbReference>
<evidence type="ECO:0000256" key="5">
    <source>
        <dbReference type="ARBA" id="ARBA00023304"/>
    </source>
</evidence>
<dbReference type="EMBL" id="CAMKVN010000602">
    <property type="protein sequence ID" value="CAI2169613.1"/>
    <property type="molecule type" value="Genomic_DNA"/>
</dbReference>
<sequence length="301" mass="33530">MLPITISNRYNRYQSTESSTSAVEYKLTHPRRKPPPLPNFAPPNSSAKEAVNNILYNNSLSPPSSPKKHILNCFVQNEPGVLSRVSGILAARGFNIDSLVVAKTEVADLSRMTIVLREKDDVIEQARRQLADLVPVWAVIDYTNKSIVQRELLLVKVSFLGPEHLHEQLIRREENDEEFNPEANLEAEIPDVDPPIVDDQTILSPSAILRRKFAHLRALTDLSKLFGAHLLDVANDSVVIELAAKPTRLDAFIKLIKPFGILELARSGTMALPRTPLDLEKEVVEEDSEDNGVDLTMLPPG</sequence>
<protein>
    <submittedName>
        <fullName evidence="7">3031_t:CDS:1</fullName>
    </submittedName>
</protein>
<dbReference type="GO" id="GO:0009082">
    <property type="term" value="P:branched-chain amino acid biosynthetic process"/>
    <property type="evidence" value="ECO:0007669"/>
    <property type="project" value="UniProtKB-KW"/>
</dbReference>
<comment type="pathway">
    <text evidence="1">Amino-acid biosynthesis; L-isoleucine biosynthesis; L-isoleucine from 2-oxobutanoate: step 1/4.</text>
</comment>
<dbReference type="Pfam" id="PF22629">
    <property type="entry name" value="ACT_AHAS_ss"/>
    <property type="match status" value="1"/>
</dbReference>
<comment type="caution">
    <text evidence="7">The sequence shown here is derived from an EMBL/GenBank/DDBJ whole genome shotgun (WGS) entry which is preliminary data.</text>
</comment>
<evidence type="ECO:0000256" key="1">
    <source>
        <dbReference type="ARBA" id="ARBA00004974"/>
    </source>
</evidence>
<dbReference type="GO" id="GO:0042645">
    <property type="term" value="C:mitochondrial nucleoid"/>
    <property type="evidence" value="ECO:0007669"/>
    <property type="project" value="TreeGrafter"/>
</dbReference>
<reference evidence="7" key="1">
    <citation type="submission" date="2022-08" db="EMBL/GenBank/DDBJ databases">
        <authorList>
            <person name="Kallberg Y."/>
            <person name="Tangrot J."/>
            <person name="Rosling A."/>
        </authorList>
    </citation>
    <scope>NUCLEOTIDE SEQUENCE</scope>
    <source>
        <strain evidence="7">Wild A</strain>
    </source>
</reference>
<dbReference type="GO" id="GO:0008652">
    <property type="term" value="P:amino acid biosynthetic process"/>
    <property type="evidence" value="ECO:0007669"/>
    <property type="project" value="UniProtKB-KW"/>
</dbReference>
<keyword evidence="8" id="KW-1185">Reference proteome</keyword>
<dbReference type="SUPFAM" id="SSF55021">
    <property type="entry name" value="ACT-like"/>
    <property type="match status" value="2"/>
</dbReference>
<dbReference type="InterPro" id="IPR039557">
    <property type="entry name" value="AHAS_ACT"/>
</dbReference>
<dbReference type="NCBIfam" id="TIGR00119">
    <property type="entry name" value="acolac_sm"/>
    <property type="match status" value="1"/>
</dbReference>
<evidence type="ECO:0000256" key="2">
    <source>
        <dbReference type="ARBA" id="ARBA00005025"/>
    </source>
</evidence>
<dbReference type="PANTHER" id="PTHR31242:SF2">
    <property type="entry name" value="ACETOLACTATE SYNTHASE SMALL SUBUNIT, MITOCHONDRIAL"/>
    <property type="match status" value="1"/>
</dbReference>
<evidence type="ECO:0000256" key="4">
    <source>
        <dbReference type="ARBA" id="ARBA00022605"/>
    </source>
</evidence>